<dbReference type="InterPro" id="IPR049349">
    <property type="entry name" value="DUF2264_N"/>
</dbReference>
<dbReference type="RefSeq" id="WP_004624684.1">
    <property type="nucleotide sequence ID" value="NZ_AORV01000025.1"/>
</dbReference>
<dbReference type="STRING" id="1195236.CTER_1197"/>
<evidence type="ECO:0000313" key="4">
    <source>
        <dbReference type="Proteomes" id="UP000014155"/>
    </source>
</evidence>
<dbReference type="AlphaFoldDB" id="S0FUW2"/>
<dbReference type="PATRIC" id="fig|1195236.3.peg.1503"/>
<sequence length="611" mass="70057">MFVYNAVTDNPLRSKKDFQEAVKQLCCPLKKFYSKGGTRLHIGNTGSFCTGRTAGMEAFSRPLWGLVPLLAGGGESELIDIYVRGIKNGTNPNSQEYWGKIGDKDQLMVEMAVLGLALCMIPERVWEPLNESEKHNFSKWLAQINHYIVVDSNWLFFRVLVNLGLKKVKAEYDFEMLERDLDRLDDFYISDGWYQDGISSQRDYYIPFAMQFYGLIYSKLGDDDNRAERYKERAKLFAGDFIYWFSEDGSSIPFGRSLTYRFAQSCFWSALVFAGVDELPLGVMKGIICRNLRWWFQQPIFSTDGILSIGYAYPNLNMAEGYNAPGSPYWALKTFILLALKDDHPFWKTEEEELPLLEGSSVQKHPYMLICRHDKHVIVYTAGQHAEFEPVHGAAKYEKFAYSNVFGFSVPRGEFGLEQGAYDSMLALSEGDNYYRVRRKCEEVKVEKDYIFSRWKPWKDVEIQTWIIPYEGNHVRIHKIKTRRELDTAEGGFAISREKDINFSAGENMKCGTNIAMVNCRWGTSGIINLTGNREGKIIRAEANTNLLEPRTWIPTLIEHLETGEHILACLVIGSIKGEVDEQIFMNLPSVQLTNNLIKVFNGKNVKEILI</sequence>
<protein>
    <recommendedName>
        <fullName evidence="5">DUF2264 domain-containing protein</fullName>
    </recommendedName>
</protein>
<evidence type="ECO:0000259" key="2">
    <source>
        <dbReference type="Pfam" id="PF20938"/>
    </source>
</evidence>
<name>S0FUW2_RUMCE</name>
<dbReference type="InterPro" id="IPR016624">
    <property type="entry name" value="UCP014753"/>
</dbReference>
<dbReference type="InterPro" id="IPR049237">
    <property type="entry name" value="DUF2264_C"/>
</dbReference>
<feature type="domain" description="DUF2264" evidence="1">
    <location>
        <begin position="15"/>
        <end position="353"/>
    </location>
</feature>
<proteinExistence type="predicted"/>
<dbReference type="EMBL" id="AORV01000025">
    <property type="protein sequence ID" value="EMS72934.1"/>
    <property type="molecule type" value="Genomic_DNA"/>
</dbReference>
<dbReference type="eggNOG" id="COG4289">
    <property type="taxonomic scope" value="Bacteria"/>
</dbReference>
<keyword evidence="4" id="KW-1185">Reference proteome</keyword>
<organism evidence="3 4">
    <name type="scientific">Ruminiclostridium cellobioparum subsp. termitidis CT1112</name>
    <dbReference type="NCBI Taxonomy" id="1195236"/>
    <lineage>
        <taxon>Bacteria</taxon>
        <taxon>Bacillati</taxon>
        <taxon>Bacillota</taxon>
        <taxon>Clostridia</taxon>
        <taxon>Eubacteriales</taxon>
        <taxon>Oscillospiraceae</taxon>
        <taxon>Ruminiclostridium</taxon>
    </lineage>
</organism>
<evidence type="ECO:0000313" key="3">
    <source>
        <dbReference type="EMBL" id="EMS72934.1"/>
    </source>
</evidence>
<dbReference type="PIRSF" id="PIRSF014753">
    <property type="entry name" value="UCP014753"/>
    <property type="match status" value="1"/>
</dbReference>
<evidence type="ECO:0008006" key="5">
    <source>
        <dbReference type="Google" id="ProtNLM"/>
    </source>
</evidence>
<reference evidence="3 4" key="1">
    <citation type="journal article" date="2013" name="Genome Announc.">
        <title>Draft Genome Sequence of the Cellulolytic, Mesophilic, Anaerobic Bacterium Clostridium termitidis Strain CT1112 (DSM 5398).</title>
        <authorList>
            <person name="Lal S."/>
            <person name="Ramachandran U."/>
            <person name="Zhang X."/>
            <person name="Munir R."/>
            <person name="Sparling R."/>
            <person name="Levin D.B."/>
        </authorList>
    </citation>
    <scope>NUCLEOTIDE SEQUENCE [LARGE SCALE GENOMIC DNA]</scope>
    <source>
        <strain evidence="3 4">CT1112</strain>
    </source>
</reference>
<dbReference type="Proteomes" id="UP000014155">
    <property type="component" value="Unassembled WGS sequence"/>
</dbReference>
<gene>
    <name evidence="3" type="ORF">CTER_1197</name>
</gene>
<evidence type="ECO:0000259" key="1">
    <source>
        <dbReference type="Pfam" id="PF10022"/>
    </source>
</evidence>
<dbReference type="PANTHER" id="PTHR35339">
    <property type="entry name" value="LINALOOL DEHYDRATASE_ISOMERASE DOMAIN-CONTAINING PROTEIN"/>
    <property type="match status" value="1"/>
</dbReference>
<dbReference type="Pfam" id="PF20938">
    <property type="entry name" value="DUF2264_C"/>
    <property type="match status" value="1"/>
</dbReference>
<feature type="domain" description="DUF2264" evidence="2">
    <location>
        <begin position="363"/>
        <end position="567"/>
    </location>
</feature>
<dbReference type="Pfam" id="PF10022">
    <property type="entry name" value="DUF2264"/>
    <property type="match status" value="1"/>
</dbReference>
<accession>S0FUW2</accession>
<dbReference type="PANTHER" id="PTHR35339:SF4">
    <property type="entry name" value="LINALOOL DEHYDRATASE_ISOMERASE DOMAIN-CONTAINING PROTEIN"/>
    <property type="match status" value="1"/>
</dbReference>
<comment type="caution">
    <text evidence="3">The sequence shown here is derived from an EMBL/GenBank/DDBJ whole genome shotgun (WGS) entry which is preliminary data.</text>
</comment>